<reference evidence="4" key="1">
    <citation type="journal article" date="2019" name="Int. J. Syst. Evol. Microbiol.">
        <title>The Global Catalogue of Microorganisms (GCM) 10K type strain sequencing project: providing services to taxonomists for standard genome sequencing and annotation.</title>
        <authorList>
            <consortium name="The Broad Institute Genomics Platform"/>
            <consortium name="The Broad Institute Genome Sequencing Center for Infectious Disease"/>
            <person name="Wu L."/>
            <person name="Ma J."/>
        </authorList>
    </citation>
    <scope>NUCLEOTIDE SEQUENCE [LARGE SCALE GENOMIC DNA]</scope>
    <source>
        <strain evidence="4">ICMP 6774ER</strain>
    </source>
</reference>
<protein>
    <submittedName>
        <fullName evidence="3">Cysteine hydrolase family protein</fullName>
    </submittedName>
</protein>
<dbReference type="PANTHER" id="PTHR43540">
    <property type="entry name" value="PEROXYUREIDOACRYLATE/UREIDOACRYLATE AMIDOHYDROLASE-RELATED"/>
    <property type="match status" value="1"/>
</dbReference>
<sequence length="178" mass="19426">MAGTAVIVIDMLNPYEHEDAEPLAQGVEAIVRPLSRLVSAAHDRSDIDLVYVNDNYGDFTAGRGDLEERALKGRRPDLVEPVLPPRDCAFLPKVRHSVFYGTSLEYYLLRHGVGSVVLTGQVTEQCVLYSALDAYVRHFAITVPTDCVAAIHEDLGAAALRMMERNMSAALVTAGEAL</sequence>
<organism evidence="3 4">
    <name type="scientific">Nonomuraea mangrovi</name>
    <dbReference type="NCBI Taxonomy" id="2316207"/>
    <lineage>
        <taxon>Bacteria</taxon>
        <taxon>Bacillati</taxon>
        <taxon>Actinomycetota</taxon>
        <taxon>Actinomycetes</taxon>
        <taxon>Streptosporangiales</taxon>
        <taxon>Streptosporangiaceae</taxon>
        <taxon>Nonomuraea</taxon>
    </lineage>
</organism>
<feature type="domain" description="Isochorismatase-like" evidence="2">
    <location>
        <begin position="4"/>
        <end position="173"/>
    </location>
</feature>
<name>A0ABW4SLQ7_9ACTN</name>
<dbReference type="SUPFAM" id="SSF52499">
    <property type="entry name" value="Isochorismatase-like hydrolases"/>
    <property type="match status" value="1"/>
</dbReference>
<proteinExistence type="predicted"/>
<dbReference type="Pfam" id="PF00857">
    <property type="entry name" value="Isochorismatase"/>
    <property type="match status" value="1"/>
</dbReference>
<evidence type="ECO:0000256" key="1">
    <source>
        <dbReference type="ARBA" id="ARBA00022801"/>
    </source>
</evidence>
<accession>A0ABW4SLQ7</accession>
<dbReference type="InterPro" id="IPR036380">
    <property type="entry name" value="Isochorismatase-like_sf"/>
</dbReference>
<dbReference type="CDD" id="cd00431">
    <property type="entry name" value="cysteine_hydrolases"/>
    <property type="match status" value="1"/>
</dbReference>
<keyword evidence="4" id="KW-1185">Reference proteome</keyword>
<evidence type="ECO:0000313" key="3">
    <source>
        <dbReference type="EMBL" id="MFD1930485.1"/>
    </source>
</evidence>
<evidence type="ECO:0000259" key="2">
    <source>
        <dbReference type="Pfam" id="PF00857"/>
    </source>
</evidence>
<dbReference type="PANTHER" id="PTHR43540:SF6">
    <property type="entry name" value="ISOCHORISMATASE-LIKE DOMAIN-CONTAINING PROTEIN"/>
    <property type="match status" value="1"/>
</dbReference>
<comment type="caution">
    <text evidence="3">The sequence shown here is derived from an EMBL/GenBank/DDBJ whole genome shotgun (WGS) entry which is preliminary data.</text>
</comment>
<dbReference type="RefSeq" id="WP_379568902.1">
    <property type="nucleotide sequence ID" value="NZ_JBHUFV010000003.1"/>
</dbReference>
<evidence type="ECO:0000313" key="4">
    <source>
        <dbReference type="Proteomes" id="UP001597368"/>
    </source>
</evidence>
<dbReference type="InterPro" id="IPR050272">
    <property type="entry name" value="Isochorismatase-like_hydrls"/>
</dbReference>
<keyword evidence="1 3" id="KW-0378">Hydrolase</keyword>
<dbReference type="GO" id="GO:0016787">
    <property type="term" value="F:hydrolase activity"/>
    <property type="evidence" value="ECO:0007669"/>
    <property type="project" value="UniProtKB-KW"/>
</dbReference>
<dbReference type="EMBL" id="JBHUFV010000003">
    <property type="protein sequence ID" value="MFD1930485.1"/>
    <property type="molecule type" value="Genomic_DNA"/>
</dbReference>
<dbReference type="InterPro" id="IPR000868">
    <property type="entry name" value="Isochorismatase-like_dom"/>
</dbReference>
<gene>
    <name evidence="3" type="ORF">ACFSKW_03235</name>
</gene>
<dbReference type="Proteomes" id="UP001597368">
    <property type="component" value="Unassembled WGS sequence"/>
</dbReference>
<dbReference type="Gene3D" id="3.40.50.850">
    <property type="entry name" value="Isochorismatase-like"/>
    <property type="match status" value="1"/>
</dbReference>